<dbReference type="KEGG" id="pbro:HOP40_09810"/>
<keyword evidence="1" id="KW-1133">Transmembrane helix</keyword>
<sequence length="115" mass="11720">MWESLGGAIVTGAGCGVLLGFTVWGYLAGVLVSFVGGFPAGGQHRTLRGALARGFLGGFLWAASVVVVIGLSGRTATVPLPVPPIAFLPWGIVPACIVAVTGWLITRCREAASRA</sequence>
<dbReference type="RefSeq" id="WP_172156903.1">
    <property type="nucleotide sequence ID" value="NZ_CP053564.1"/>
</dbReference>
<evidence type="ECO:0008006" key="4">
    <source>
        <dbReference type="Google" id="ProtNLM"/>
    </source>
</evidence>
<feature type="transmembrane region" description="Helical" evidence="1">
    <location>
        <begin position="50"/>
        <end position="73"/>
    </location>
</feature>
<evidence type="ECO:0000313" key="2">
    <source>
        <dbReference type="EMBL" id="QJY46062.1"/>
    </source>
</evidence>
<gene>
    <name evidence="2" type="ORF">HOP40_09810</name>
</gene>
<dbReference type="EMBL" id="CP053564">
    <property type="protein sequence ID" value="QJY46062.1"/>
    <property type="molecule type" value="Genomic_DNA"/>
</dbReference>
<proteinExistence type="predicted"/>
<protein>
    <recommendedName>
        <fullName evidence="4">Major facilitator superfamily (MFS) profile domain-containing protein</fullName>
    </recommendedName>
</protein>
<evidence type="ECO:0000313" key="3">
    <source>
        <dbReference type="Proteomes" id="UP000505377"/>
    </source>
</evidence>
<feature type="transmembrane region" description="Helical" evidence="1">
    <location>
        <begin position="85"/>
        <end position="105"/>
    </location>
</feature>
<name>A0A6M6JH64_9PSEU</name>
<keyword evidence="3" id="KW-1185">Reference proteome</keyword>
<feature type="transmembrane region" description="Helical" evidence="1">
    <location>
        <begin position="6"/>
        <end position="38"/>
    </location>
</feature>
<keyword evidence="1" id="KW-0812">Transmembrane</keyword>
<accession>A0A6M6JH64</accession>
<reference evidence="2 3" key="1">
    <citation type="submission" date="2020-05" db="EMBL/GenBank/DDBJ databases">
        <authorList>
            <person name="Mo P."/>
        </authorList>
    </citation>
    <scope>NUCLEOTIDE SEQUENCE [LARGE SCALE GENOMIC DNA]</scope>
    <source>
        <strain evidence="2 3">Gen01</strain>
    </source>
</reference>
<organism evidence="2 3">
    <name type="scientific">Pseudonocardia broussonetiae</name>
    <dbReference type="NCBI Taxonomy" id="2736640"/>
    <lineage>
        <taxon>Bacteria</taxon>
        <taxon>Bacillati</taxon>
        <taxon>Actinomycetota</taxon>
        <taxon>Actinomycetes</taxon>
        <taxon>Pseudonocardiales</taxon>
        <taxon>Pseudonocardiaceae</taxon>
        <taxon>Pseudonocardia</taxon>
    </lineage>
</organism>
<dbReference type="Proteomes" id="UP000505377">
    <property type="component" value="Chromosome"/>
</dbReference>
<keyword evidence="1" id="KW-0472">Membrane</keyword>
<dbReference type="AlphaFoldDB" id="A0A6M6JH64"/>
<evidence type="ECO:0000256" key="1">
    <source>
        <dbReference type="SAM" id="Phobius"/>
    </source>
</evidence>